<dbReference type="InterPro" id="IPR002994">
    <property type="entry name" value="Surf1/Shy1"/>
</dbReference>
<keyword evidence="3 6" id="KW-0812">Transmembrane</keyword>
<organism evidence="8 9">
    <name type="scientific">Azospirillum ramasamyi</name>
    <dbReference type="NCBI Taxonomy" id="682998"/>
    <lineage>
        <taxon>Bacteria</taxon>
        <taxon>Pseudomonadati</taxon>
        <taxon>Pseudomonadota</taxon>
        <taxon>Alphaproteobacteria</taxon>
        <taxon>Rhodospirillales</taxon>
        <taxon>Azospirillaceae</taxon>
        <taxon>Azospirillum</taxon>
    </lineage>
</organism>
<evidence type="ECO:0000313" key="9">
    <source>
        <dbReference type="Proteomes" id="UP000249605"/>
    </source>
</evidence>
<feature type="transmembrane region" description="Helical" evidence="6">
    <location>
        <begin position="38"/>
        <end position="57"/>
    </location>
</feature>
<dbReference type="InterPro" id="IPR045214">
    <property type="entry name" value="Surf1/Surf4"/>
</dbReference>
<evidence type="ECO:0000256" key="4">
    <source>
        <dbReference type="ARBA" id="ARBA00022989"/>
    </source>
</evidence>
<proteinExistence type="inferred from homology"/>
<dbReference type="Pfam" id="PF02104">
    <property type="entry name" value="SURF1"/>
    <property type="match status" value="1"/>
</dbReference>
<evidence type="ECO:0000256" key="2">
    <source>
        <dbReference type="ARBA" id="ARBA00007165"/>
    </source>
</evidence>
<evidence type="ECO:0000313" key="8">
    <source>
        <dbReference type="EMBL" id="AWU93782.1"/>
    </source>
</evidence>
<dbReference type="Proteomes" id="UP000249605">
    <property type="component" value="Chromosome"/>
</dbReference>
<feature type="region of interest" description="Disordered" evidence="7">
    <location>
        <begin position="1"/>
        <end position="28"/>
    </location>
</feature>
<evidence type="ECO:0000256" key="1">
    <source>
        <dbReference type="ARBA" id="ARBA00004370"/>
    </source>
</evidence>
<dbReference type="CDD" id="cd06662">
    <property type="entry name" value="SURF1"/>
    <property type="match status" value="1"/>
</dbReference>
<comment type="subcellular location">
    <subcellularLocation>
        <location evidence="6">Cell membrane</location>
        <topology evidence="6">Multi-pass membrane protein</topology>
    </subcellularLocation>
    <subcellularLocation>
        <location evidence="1">Membrane</location>
    </subcellularLocation>
</comment>
<dbReference type="RefSeq" id="WP_111066321.1">
    <property type="nucleotide sequence ID" value="NZ_CP029829.1"/>
</dbReference>
<dbReference type="PANTHER" id="PTHR23427:SF2">
    <property type="entry name" value="SURFEIT LOCUS PROTEIN 1"/>
    <property type="match status" value="1"/>
</dbReference>
<dbReference type="KEGG" id="azm:DM194_05600"/>
<evidence type="ECO:0000256" key="6">
    <source>
        <dbReference type="RuleBase" id="RU363076"/>
    </source>
</evidence>
<evidence type="ECO:0000256" key="7">
    <source>
        <dbReference type="SAM" id="MobiDB-lite"/>
    </source>
</evidence>
<evidence type="ECO:0000256" key="5">
    <source>
        <dbReference type="ARBA" id="ARBA00023136"/>
    </source>
</evidence>
<dbReference type="EMBL" id="CP029829">
    <property type="protein sequence ID" value="AWU93782.1"/>
    <property type="molecule type" value="Genomic_DNA"/>
</dbReference>
<feature type="transmembrane region" description="Helical" evidence="6">
    <location>
        <begin position="251"/>
        <end position="270"/>
    </location>
</feature>
<dbReference type="GO" id="GO:0005886">
    <property type="term" value="C:plasma membrane"/>
    <property type="evidence" value="ECO:0007669"/>
    <property type="project" value="UniProtKB-SubCell"/>
</dbReference>
<keyword evidence="4 6" id="KW-1133">Transmembrane helix</keyword>
<dbReference type="PROSITE" id="PS50895">
    <property type="entry name" value="SURF1"/>
    <property type="match status" value="1"/>
</dbReference>
<feature type="compositionally biased region" description="Low complexity" evidence="7">
    <location>
        <begin position="18"/>
        <end position="27"/>
    </location>
</feature>
<protein>
    <recommendedName>
        <fullName evidence="6">SURF1-like protein</fullName>
    </recommendedName>
</protein>
<dbReference type="OrthoDB" id="6079986at2"/>
<keyword evidence="6" id="KW-1003">Cell membrane</keyword>
<accession>A0A2U9S381</accession>
<dbReference type="PANTHER" id="PTHR23427">
    <property type="entry name" value="SURFEIT LOCUS PROTEIN"/>
    <property type="match status" value="1"/>
</dbReference>
<keyword evidence="5 6" id="KW-0472">Membrane</keyword>
<dbReference type="AlphaFoldDB" id="A0A2U9S381"/>
<name>A0A2U9S381_9PROT</name>
<evidence type="ECO:0000256" key="3">
    <source>
        <dbReference type="ARBA" id="ARBA00022692"/>
    </source>
</evidence>
<comment type="similarity">
    <text evidence="2 6">Belongs to the SURF1 family.</text>
</comment>
<gene>
    <name evidence="8" type="ORF">DM194_05600</name>
</gene>
<sequence length="291" mass="30673">MKAAITGTEAAPPGGLPDGSPSGLPSGVGERRCFRPSLGATLVTVLGLAVAIGLGTWQLERLQWKTDLVARVASRMAEPPAPLPVRIDDPAAWEFRPVTLTGRFLNDREMPLIARPHQGRVGYELLVPFQRADGAGIVLVNRGFIPMDLRDPATRPAGRVTGEVAVKGIVRLPQQPGLFQPGNGTPQPGSAWMRPDPPAMAAVLSLDNVAPVVVEMLPGQSFGSPNAGLTGAPPGTLAGIEPRVDLPNNHLQYALTWYGLAVTLAGIYVLSQRKRADTGTDGRSDDRISGA</sequence>
<keyword evidence="9" id="KW-1185">Reference proteome</keyword>
<reference evidence="8 9" key="1">
    <citation type="journal article" date="2019" name="Int. J. Syst. Evol. Microbiol.">
        <title>Azospirillum ramasamyi sp. nov., a novel diazotrophic bacterium isolated from fermented bovine products.</title>
        <authorList>
            <person name="Anandham R."/>
            <person name="Heo J."/>
            <person name="Krishnamoorthy R."/>
            <person name="SenthilKumar M."/>
            <person name="Gopal N.O."/>
            <person name="Kim S.J."/>
            <person name="Kwon S.W."/>
        </authorList>
    </citation>
    <scope>NUCLEOTIDE SEQUENCE [LARGE SCALE GENOMIC DNA]</scope>
    <source>
        <strain evidence="8 9">M2T2B2</strain>
    </source>
</reference>